<keyword evidence="6" id="KW-0443">Lipid metabolism</keyword>
<dbReference type="CDD" id="cd23995">
    <property type="entry name" value="Seipin_BSCL2_like"/>
    <property type="match status" value="1"/>
</dbReference>
<dbReference type="GO" id="GO:0140042">
    <property type="term" value="P:lipid droplet formation"/>
    <property type="evidence" value="ECO:0007669"/>
    <property type="project" value="UniProtKB-ARBA"/>
</dbReference>
<feature type="region of interest" description="Disordered" evidence="8">
    <location>
        <begin position="383"/>
        <end position="419"/>
    </location>
</feature>
<keyword evidence="3 9" id="KW-0812">Transmembrane</keyword>
<sequence length="477" mass="52651">MAPGGFSAAPPPPLLTWGAQLGRGARRALLRGGLGLSLALLLLWASLFLYGSFYWAYLPAAAVLRPLHLAFRSDCDSPGPELCSFPSANVSLLGEHREKVLLYGQLYRISLELELPESPVNRELGMFMVTLTCYGAGGRPLATAARSAMLHYRSRLLRALHTAAFAGLFLSGFAEQSQTLELELMGRYREDPYTPTVGAFVEIRSRRVQLYGARLRVHAHFSGLRYLLYHFPLTSAVLGVAGNWTLLALLTLGGYLQWGRGTRRPRPPPQIFQPLPKIQRNPKSWEPPSRAKAHPCSALPTPPPRRRRRRKRRRRRGRRKRGSPPHPTPTFRTAPPPASAMSAPAPEPPQILEDTNKGFDSHPQPPKRAWCWFFFTGGGELGGGRLLGPLKSPPDPPRTPPDPPTHPKPPPPSQPKEHLGPVQEFCGLFWVFWLGFGVTLGQFLGSCRNSLTPGALAPCFVPSRPPSPPPRPRDSTT</sequence>
<keyword evidence="4" id="KW-0256">Endoplasmic reticulum</keyword>
<protein>
    <recommendedName>
        <fullName evidence="2">Seipin</fullName>
    </recommendedName>
</protein>
<dbReference type="Proteomes" id="UP000694553">
    <property type="component" value="Unassembled WGS sequence"/>
</dbReference>
<reference evidence="10" key="2">
    <citation type="submission" date="2025-08" db="UniProtKB">
        <authorList>
            <consortium name="Ensembl"/>
        </authorList>
    </citation>
    <scope>IDENTIFICATION</scope>
</reference>
<dbReference type="Ensembl" id="ENSCMUT00000037324.1">
    <property type="protein sequence ID" value="ENSCMUP00000030078.1"/>
    <property type="gene ID" value="ENSCMUG00000018588.1"/>
</dbReference>
<proteinExistence type="predicted"/>
<feature type="compositionally biased region" description="Basic residues" evidence="8">
    <location>
        <begin position="304"/>
        <end position="323"/>
    </location>
</feature>
<feature type="transmembrane region" description="Helical" evidence="9">
    <location>
        <begin position="33"/>
        <end position="57"/>
    </location>
</feature>
<feature type="transmembrane region" description="Helical" evidence="9">
    <location>
        <begin position="233"/>
        <end position="256"/>
    </location>
</feature>
<organism evidence="10 11">
    <name type="scientific">Corvus moneduloides</name>
    <name type="common">New Caledonian crow</name>
    <dbReference type="NCBI Taxonomy" id="1196302"/>
    <lineage>
        <taxon>Eukaryota</taxon>
        <taxon>Metazoa</taxon>
        <taxon>Chordata</taxon>
        <taxon>Craniata</taxon>
        <taxon>Vertebrata</taxon>
        <taxon>Euteleostomi</taxon>
        <taxon>Archelosauria</taxon>
        <taxon>Archosauria</taxon>
        <taxon>Dinosauria</taxon>
        <taxon>Saurischia</taxon>
        <taxon>Theropoda</taxon>
        <taxon>Coelurosauria</taxon>
        <taxon>Aves</taxon>
        <taxon>Neognathae</taxon>
        <taxon>Neoaves</taxon>
        <taxon>Telluraves</taxon>
        <taxon>Australaves</taxon>
        <taxon>Passeriformes</taxon>
        <taxon>Corvoidea</taxon>
        <taxon>Corvidae</taxon>
        <taxon>Corvus</taxon>
    </lineage>
</organism>
<accession>A0A8U7N7M9</accession>
<dbReference type="GO" id="GO:0006629">
    <property type="term" value="P:lipid metabolic process"/>
    <property type="evidence" value="ECO:0007669"/>
    <property type="project" value="UniProtKB-KW"/>
</dbReference>
<feature type="region of interest" description="Disordered" evidence="8">
    <location>
        <begin position="264"/>
        <end position="363"/>
    </location>
</feature>
<keyword evidence="7 9" id="KW-0472">Membrane</keyword>
<evidence type="ECO:0000256" key="8">
    <source>
        <dbReference type="SAM" id="MobiDB-lite"/>
    </source>
</evidence>
<keyword evidence="5 9" id="KW-1133">Transmembrane helix</keyword>
<evidence type="ECO:0000256" key="6">
    <source>
        <dbReference type="ARBA" id="ARBA00023098"/>
    </source>
</evidence>
<evidence type="ECO:0000256" key="5">
    <source>
        <dbReference type="ARBA" id="ARBA00022989"/>
    </source>
</evidence>
<evidence type="ECO:0000313" key="11">
    <source>
        <dbReference type="Proteomes" id="UP000694553"/>
    </source>
</evidence>
<comment type="subcellular location">
    <subcellularLocation>
        <location evidence="1">Endoplasmic reticulum membrane</location>
        <topology evidence="1">Multi-pass membrane protein</topology>
    </subcellularLocation>
</comment>
<evidence type="ECO:0000256" key="7">
    <source>
        <dbReference type="ARBA" id="ARBA00023136"/>
    </source>
</evidence>
<keyword evidence="11" id="KW-1185">Reference proteome</keyword>
<evidence type="ECO:0000256" key="2">
    <source>
        <dbReference type="ARBA" id="ARBA00022064"/>
    </source>
</evidence>
<evidence type="ECO:0000256" key="1">
    <source>
        <dbReference type="ARBA" id="ARBA00004477"/>
    </source>
</evidence>
<dbReference type="PANTHER" id="PTHR21212:SF0">
    <property type="entry name" value="SEIPIN"/>
    <property type="match status" value="1"/>
</dbReference>
<reference evidence="10" key="3">
    <citation type="submission" date="2025-09" db="UniProtKB">
        <authorList>
            <consortium name="Ensembl"/>
        </authorList>
    </citation>
    <scope>IDENTIFICATION</scope>
</reference>
<reference evidence="11" key="1">
    <citation type="submission" date="2019-10" db="EMBL/GenBank/DDBJ databases">
        <title>Corvus moneduloides (New Caledonian crow) genome, bCorMon1, primary haplotype.</title>
        <authorList>
            <person name="Rutz C."/>
            <person name="Fungtammasan C."/>
            <person name="Mountcastle J."/>
            <person name="Formenti G."/>
            <person name="Chow W."/>
            <person name="Howe K."/>
            <person name="Steele M.P."/>
            <person name="Fernandes J."/>
            <person name="Gilbert M.T.P."/>
            <person name="Fedrigo O."/>
            <person name="Jarvis E.D."/>
            <person name="Gemmell N."/>
        </authorList>
    </citation>
    <scope>NUCLEOTIDE SEQUENCE [LARGE SCALE GENOMIC DNA]</scope>
</reference>
<evidence type="ECO:0000313" key="10">
    <source>
        <dbReference type="Ensembl" id="ENSCMUP00000030078.1"/>
    </source>
</evidence>
<feature type="compositionally biased region" description="Pro residues" evidence="8">
    <location>
        <begin position="391"/>
        <end position="414"/>
    </location>
</feature>
<dbReference type="AlphaFoldDB" id="A0A8U7N7M9"/>
<dbReference type="Pfam" id="PF06775">
    <property type="entry name" value="Seipin"/>
    <property type="match status" value="1"/>
</dbReference>
<gene>
    <name evidence="10" type="primary">BSCL2</name>
</gene>
<evidence type="ECO:0000256" key="3">
    <source>
        <dbReference type="ARBA" id="ARBA00022692"/>
    </source>
</evidence>
<feature type="region of interest" description="Disordered" evidence="8">
    <location>
        <begin position="458"/>
        <end position="477"/>
    </location>
</feature>
<dbReference type="GO" id="GO:0005789">
    <property type="term" value="C:endoplasmic reticulum membrane"/>
    <property type="evidence" value="ECO:0007669"/>
    <property type="project" value="UniProtKB-SubCell"/>
</dbReference>
<name>A0A8U7N7M9_CORMO</name>
<evidence type="ECO:0000256" key="4">
    <source>
        <dbReference type="ARBA" id="ARBA00022824"/>
    </source>
</evidence>
<dbReference type="PANTHER" id="PTHR21212">
    <property type="entry name" value="BERNARDINELLI-SEIP CONGENITAL LIPODYSTROPHY 2 HOMOLOG BSCL2 PROTEIN"/>
    <property type="match status" value="1"/>
</dbReference>
<dbReference type="InterPro" id="IPR009617">
    <property type="entry name" value="Seipin"/>
</dbReference>
<feature type="compositionally biased region" description="Pro residues" evidence="8">
    <location>
        <begin position="324"/>
        <end position="338"/>
    </location>
</feature>
<evidence type="ECO:0000256" key="9">
    <source>
        <dbReference type="SAM" id="Phobius"/>
    </source>
</evidence>